<dbReference type="InterPro" id="IPR011053">
    <property type="entry name" value="Single_hybrid_motif"/>
</dbReference>
<dbReference type="FunFam" id="3.30.559.10:FF:000007">
    <property type="entry name" value="Dihydrolipoamide acetyltransferase component of pyruvate dehydrogenase complex"/>
    <property type="match status" value="1"/>
</dbReference>
<dbReference type="InterPro" id="IPR003016">
    <property type="entry name" value="2-oxoA_DH_lipoyl-BS"/>
</dbReference>
<reference evidence="9 10" key="1">
    <citation type="journal article" date="2014" name="Genome Biol. Evol.">
        <title>Molecular evolution of the substrate utilization strategies and putative virulence factors in mosquito-associated Spiroplasma species.</title>
        <authorList>
            <person name="Chang T.H."/>
            <person name="Lo W.S."/>
            <person name="Ku C."/>
            <person name="Chen L.L."/>
            <person name="Kuo C.H."/>
        </authorList>
    </citation>
    <scope>NUCLEOTIDE SEQUENCE [LARGE SCALE GENOMIC DNA]</scope>
    <source>
        <strain evidence="9">Ar-1343</strain>
    </source>
</reference>
<evidence type="ECO:0000256" key="4">
    <source>
        <dbReference type="ARBA" id="ARBA00022823"/>
    </source>
</evidence>
<dbReference type="KEGG" id="ssab:SSABA_v1c02450"/>
<name>W6A9F3_9MOLU</name>
<dbReference type="Gene3D" id="2.40.50.100">
    <property type="match status" value="1"/>
</dbReference>
<dbReference type="eggNOG" id="COG0508">
    <property type="taxonomic scope" value="Bacteria"/>
</dbReference>
<dbReference type="Pfam" id="PF00364">
    <property type="entry name" value="Biotin_lipoyl"/>
    <property type="match status" value="1"/>
</dbReference>
<dbReference type="OrthoDB" id="9805770at2"/>
<protein>
    <recommendedName>
        <fullName evidence="6">Dihydrolipoamide acetyltransferase component of pyruvate dehydrogenase complex</fullName>
        <ecNumber evidence="6">2.3.1.-</ecNumber>
    </recommendedName>
</protein>
<dbReference type="GO" id="GO:0005737">
    <property type="term" value="C:cytoplasm"/>
    <property type="evidence" value="ECO:0007669"/>
    <property type="project" value="TreeGrafter"/>
</dbReference>
<dbReference type="InterPro" id="IPR000089">
    <property type="entry name" value="Biotin_lipoyl"/>
</dbReference>
<dbReference type="Pfam" id="PF02817">
    <property type="entry name" value="E3_binding"/>
    <property type="match status" value="1"/>
</dbReference>
<accession>W6A9F3</accession>
<comment type="similarity">
    <text evidence="2 6">Belongs to the 2-oxoacid dehydrogenase family.</text>
</comment>
<dbReference type="InterPro" id="IPR023213">
    <property type="entry name" value="CAT-like_dom_sf"/>
</dbReference>
<dbReference type="PROSITE" id="PS51826">
    <property type="entry name" value="PSBD"/>
    <property type="match status" value="1"/>
</dbReference>
<dbReference type="GO" id="GO:0031405">
    <property type="term" value="F:lipoic acid binding"/>
    <property type="evidence" value="ECO:0007669"/>
    <property type="project" value="TreeGrafter"/>
</dbReference>
<proteinExistence type="inferred from homology"/>
<dbReference type="PROSITE" id="PS50968">
    <property type="entry name" value="BIOTINYL_LIPOYL"/>
    <property type="match status" value="1"/>
</dbReference>
<keyword evidence="4 6" id="KW-0450">Lipoyl</keyword>
<dbReference type="SUPFAM" id="SSF52777">
    <property type="entry name" value="CoA-dependent acyltransferases"/>
    <property type="match status" value="1"/>
</dbReference>
<evidence type="ECO:0000259" key="8">
    <source>
        <dbReference type="PROSITE" id="PS51826"/>
    </source>
</evidence>
<evidence type="ECO:0000259" key="7">
    <source>
        <dbReference type="PROSITE" id="PS50968"/>
    </source>
</evidence>
<comment type="cofactor">
    <cofactor evidence="1 6">
        <name>(R)-lipoate</name>
        <dbReference type="ChEBI" id="CHEBI:83088"/>
    </cofactor>
</comment>
<dbReference type="InterPro" id="IPR036625">
    <property type="entry name" value="E3-bd_dom_sf"/>
</dbReference>
<dbReference type="AlphaFoldDB" id="W6A9F3"/>
<feature type="domain" description="Lipoyl-binding" evidence="7">
    <location>
        <begin position="1"/>
        <end position="76"/>
    </location>
</feature>
<evidence type="ECO:0000256" key="5">
    <source>
        <dbReference type="ARBA" id="ARBA00023315"/>
    </source>
</evidence>
<evidence type="ECO:0000256" key="6">
    <source>
        <dbReference type="RuleBase" id="RU003423"/>
    </source>
</evidence>
<dbReference type="RefSeq" id="WP_025250793.1">
    <property type="nucleotide sequence ID" value="NZ_CP006934.1"/>
</dbReference>
<evidence type="ECO:0000313" key="10">
    <source>
        <dbReference type="Proteomes" id="UP000019265"/>
    </source>
</evidence>
<dbReference type="Gene3D" id="4.10.320.10">
    <property type="entry name" value="E3-binding domain"/>
    <property type="match status" value="1"/>
</dbReference>
<dbReference type="PATRIC" id="fig|1276257.3.peg.251"/>
<keyword evidence="9" id="KW-0670">Pyruvate</keyword>
<dbReference type="InterPro" id="IPR050743">
    <property type="entry name" value="2-oxoacid_DH_E2_comp"/>
</dbReference>
<dbReference type="EMBL" id="CP006934">
    <property type="protein sequence ID" value="AHI53657.1"/>
    <property type="molecule type" value="Genomic_DNA"/>
</dbReference>
<gene>
    <name evidence="9" type="primary">pdhC</name>
    <name evidence="9" type="ORF">SSABA_v1c02450</name>
</gene>
<evidence type="ECO:0000256" key="3">
    <source>
        <dbReference type="ARBA" id="ARBA00022679"/>
    </source>
</evidence>
<sequence length="435" mass="46445">MFKLKFADIGEGLTEGTVFKVNFKIGDKVEEGDELFTVETDKVTAEIPAPVSGIISAVNIKEGQVIKVGDVVIEIDDGSNAAATQTPVVIESAPNKAPIEEGASVVGAVPISNDLIKSRTLETKETTPSNLDIRITPLARKMAVDKKIDLSKIVGTGPYGRILVEDLKIATNNQNNLENVASVTTPSKTPEQSVFVPEFASVASNEVVRKPMSGIRKAIARAMVNSSTTIPAVTLTKTVDISKIVNLKKDLKNSILGEAYKITYLPLIVKAVTTALQEFNNINVSLDGDDILIKKFFNIGIAVDTERGLVVPVVKSANLKSVLQIATNIRDLAQKAKTNTLTPDDMKGGTFTITNFGSAGIEFGTPIINFPEAAILGVGTIVEQLGFGDNDEIIKKSMLPLSITVDHRIIDGADGGRFLSKVALLLENPLALLIN</sequence>
<evidence type="ECO:0000313" key="9">
    <source>
        <dbReference type="EMBL" id="AHI53657.1"/>
    </source>
</evidence>
<dbReference type="SUPFAM" id="SSF51230">
    <property type="entry name" value="Single hybrid motif"/>
    <property type="match status" value="1"/>
</dbReference>
<dbReference type="Pfam" id="PF00198">
    <property type="entry name" value="2-oxoacid_dh"/>
    <property type="match status" value="1"/>
</dbReference>
<evidence type="ECO:0000256" key="2">
    <source>
        <dbReference type="ARBA" id="ARBA00007317"/>
    </source>
</evidence>
<keyword evidence="5 6" id="KW-0012">Acyltransferase</keyword>
<dbReference type="SUPFAM" id="SSF47005">
    <property type="entry name" value="Peripheral subunit-binding domain of 2-oxo acid dehydrogenase complex"/>
    <property type="match status" value="1"/>
</dbReference>
<dbReference type="HOGENOM" id="CLU_016733_10_1_14"/>
<keyword evidence="3 6" id="KW-0808">Transferase</keyword>
<dbReference type="CDD" id="cd06849">
    <property type="entry name" value="lipoyl_domain"/>
    <property type="match status" value="1"/>
</dbReference>
<dbReference type="PANTHER" id="PTHR43178">
    <property type="entry name" value="DIHYDROLIPOAMIDE ACETYLTRANSFERASE COMPONENT OF PYRUVATE DEHYDROGENASE COMPLEX"/>
    <property type="match status" value="1"/>
</dbReference>
<evidence type="ECO:0000256" key="1">
    <source>
        <dbReference type="ARBA" id="ARBA00001938"/>
    </source>
</evidence>
<dbReference type="GO" id="GO:0016407">
    <property type="term" value="F:acetyltransferase activity"/>
    <property type="evidence" value="ECO:0007669"/>
    <property type="project" value="TreeGrafter"/>
</dbReference>
<dbReference type="EC" id="2.3.1.-" evidence="6"/>
<dbReference type="PANTHER" id="PTHR43178:SF5">
    <property type="entry name" value="LIPOAMIDE ACYLTRANSFERASE COMPONENT OF BRANCHED-CHAIN ALPHA-KETO ACID DEHYDROGENASE COMPLEX, MITOCHONDRIAL"/>
    <property type="match status" value="1"/>
</dbReference>
<dbReference type="STRING" id="1276257.SSABA_v1c02450"/>
<dbReference type="Proteomes" id="UP000019265">
    <property type="component" value="Chromosome"/>
</dbReference>
<dbReference type="InterPro" id="IPR001078">
    <property type="entry name" value="2-oxoacid_DH_actylTfrase"/>
</dbReference>
<dbReference type="InterPro" id="IPR004167">
    <property type="entry name" value="PSBD"/>
</dbReference>
<dbReference type="Gene3D" id="3.30.559.10">
    <property type="entry name" value="Chloramphenicol acetyltransferase-like domain"/>
    <property type="match status" value="1"/>
</dbReference>
<organism evidence="9 10">
    <name type="scientific">Spiroplasma sabaudiense Ar-1343</name>
    <dbReference type="NCBI Taxonomy" id="1276257"/>
    <lineage>
        <taxon>Bacteria</taxon>
        <taxon>Bacillati</taxon>
        <taxon>Mycoplasmatota</taxon>
        <taxon>Mollicutes</taxon>
        <taxon>Entomoplasmatales</taxon>
        <taxon>Spiroplasmataceae</taxon>
        <taxon>Spiroplasma</taxon>
    </lineage>
</organism>
<dbReference type="PROSITE" id="PS00189">
    <property type="entry name" value="LIPOYL"/>
    <property type="match status" value="1"/>
</dbReference>
<keyword evidence="10" id="KW-1185">Reference proteome</keyword>
<feature type="domain" description="Peripheral subunit-binding (PSBD)" evidence="8">
    <location>
        <begin position="134"/>
        <end position="171"/>
    </location>
</feature>